<keyword evidence="7" id="KW-0597">Phosphoprotein</keyword>
<keyword evidence="14" id="KW-0539">Nucleus</keyword>
<dbReference type="FunFam" id="3.30.200.20:FF:000003">
    <property type="entry name" value="Non-specific serine/threonine protein kinase"/>
    <property type="match status" value="1"/>
</dbReference>
<keyword evidence="5" id="KW-0488">Methylation</keyword>
<dbReference type="CDD" id="cd14074">
    <property type="entry name" value="STKc_SNRK"/>
    <property type="match status" value="1"/>
</dbReference>
<dbReference type="PROSITE" id="PS50011">
    <property type="entry name" value="PROTEIN_KINASE_DOM"/>
    <property type="match status" value="1"/>
</dbReference>
<evidence type="ECO:0000256" key="12">
    <source>
        <dbReference type="ARBA" id="ARBA00022840"/>
    </source>
</evidence>
<dbReference type="InterPro" id="IPR017441">
    <property type="entry name" value="Protein_kinase_ATP_BS"/>
</dbReference>
<dbReference type="InterPro" id="IPR011009">
    <property type="entry name" value="Kinase-like_dom_sf"/>
</dbReference>
<comment type="catalytic activity">
    <reaction evidence="16">
        <text>L-seryl-[protein] + ATP = O-phospho-L-seryl-[protein] + ADP + H(+)</text>
        <dbReference type="Rhea" id="RHEA:17989"/>
        <dbReference type="Rhea" id="RHEA-COMP:9863"/>
        <dbReference type="Rhea" id="RHEA-COMP:11604"/>
        <dbReference type="ChEBI" id="CHEBI:15378"/>
        <dbReference type="ChEBI" id="CHEBI:29999"/>
        <dbReference type="ChEBI" id="CHEBI:30616"/>
        <dbReference type="ChEBI" id="CHEBI:83421"/>
        <dbReference type="ChEBI" id="CHEBI:456216"/>
        <dbReference type="EC" id="2.7.11.1"/>
    </reaction>
</comment>
<feature type="compositionally biased region" description="Polar residues" evidence="21">
    <location>
        <begin position="569"/>
        <end position="578"/>
    </location>
</feature>
<evidence type="ECO:0000259" key="22">
    <source>
        <dbReference type="PROSITE" id="PS50011"/>
    </source>
</evidence>
<dbReference type="GO" id="GO:0046872">
    <property type="term" value="F:metal ion binding"/>
    <property type="evidence" value="ECO:0007669"/>
    <property type="project" value="UniProtKB-KW"/>
</dbReference>
<feature type="region of interest" description="Disordered" evidence="21">
    <location>
        <begin position="511"/>
        <end position="533"/>
    </location>
</feature>
<evidence type="ECO:0000313" key="23">
    <source>
        <dbReference type="EMBL" id="KAF7639733.1"/>
    </source>
</evidence>
<dbReference type="Gene3D" id="1.10.510.10">
    <property type="entry name" value="Transferase(Phosphotransferase) domain 1"/>
    <property type="match status" value="1"/>
</dbReference>
<evidence type="ECO:0000256" key="5">
    <source>
        <dbReference type="ARBA" id="ARBA00022481"/>
    </source>
</evidence>
<dbReference type="CDD" id="cd14339">
    <property type="entry name" value="UBA_SNRK"/>
    <property type="match status" value="1"/>
</dbReference>
<evidence type="ECO:0000256" key="11">
    <source>
        <dbReference type="ARBA" id="ARBA00022777"/>
    </source>
</evidence>
<dbReference type="PANTHER" id="PTHR24346">
    <property type="entry name" value="MAP/MICROTUBULE AFFINITY-REGULATING KINASE"/>
    <property type="match status" value="1"/>
</dbReference>
<evidence type="ECO:0000256" key="17">
    <source>
        <dbReference type="ARBA" id="ARBA00054738"/>
    </source>
</evidence>
<name>A0A8T0A466_9BILA</name>
<feature type="binding site" evidence="20">
    <location>
        <position position="50"/>
    </location>
    <ligand>
        <name>ATP</name>
        <dbReference type="ChEBI" id="CHEBI:30616"/>
    </ligand>
</feature>
<feature type="region of interest" description="Disordered" evidence="21">
    <location>
        <begin position="566"/>
        <end position="585"/>
    </location>
</feature>
<evidence type="ECO:0000256" key="14">
    <source>
        <dbReference type="ARBA" id="ARBA00023242"/>
    </source>
</evidence>
<feature type="region of interest" description="Disordered" evidence="21">
    <location>
        <begin position="363"/>
        <end position="401"/>
    </location>
</feature>
<evidence type="ECO:0000256" key="1">
    <source>
        <dbReference type="ARBA" id="ARBA00001946"/>
    </source>
</evidence>
<keyword evidence="9" id="KW-0479">Metal-binding</keyword>
<gene>
    <name evidence="23" type="ORF">Mgra_00000654</name>
</gene>
<dbReference type="InterPro" id="IPR000719">
    <property type="entry name" value="Prot_kinase_dom"/>
</dbReference>
<feature type="region of interest" description="Disordered" evidence="21">
    <location>
        <begin position="598"/>
        <end position="639"/>
    </location>
</feature>
<keyword evidence="12 20" id="KW-0067">ATP-binding</keyword>
<evidence type="ECO:0000256" key="16">
    <source>
        <dbReference type="ARBA" id="ARBA00048679"/>
    </source>
</evidence>
<proteinExistence type="inferred from homology"/>
<dbReference type="GO" id="GO:0005737">
    <property type="term" value="C:cytoplasm"/>
    <property type="evidence" value="ECO:0007669"/>
    <property type="project" value="TreeGrafter"/>
</dbReference>
<dbReference type="AlphaFoldDB" id="A0A8T0A466"/>
<evidence type="ECO:0000256" key="19">
    <source>
        <dbReference type="ARBA" id="ARBA00077142"/>
    </source>
</evidence>
<evidence type="ECO:0000256" key="7">
    <source>
        <dbReference type="ARBA" id="ARBA00022553"/>
    </source>
</evidence>
<keyword evidence="8" id="KW-0808">Transferase</keyword>
<feature type="compositionally biased region" description="Polar residues" evidence="21">
    <location>
        <begin position="364"/>
        <end position="379"/>
    </location>
</feature>
<comment type="caution">
    <text evidence="23">The sequence shown here is derived from an EMBL/GenBank/DDBJ whole genome shotgun (WGS) entry which is preliminary data.</text>
</comment>
<reference evidence="23" key="1">
    <citation type="journal article" date="2020" name="Ecol. Evol.">
        <title>Genome structure and content of the rice root-knot nematode (Meloidogyne graminicola).</title>
        <authorList>
            <person name="Phan N.T."/>
            <person name="Danchin E.G.J."/>
            <person name="Klopp C."/>
            <person name="Perfus-Barbeoch L."/>
            <person name="Kozlowski D.K."/>
            <person name="Koutsovoulos G.D."/>
            <person name="Lopez-Roques C."/>
            <person name="Bouchez O."/>
            <person name="Zahm M."/>
            <person name="Besnard G."/>
            <person name="Bellafiore S."/>
        </authorList>
    </citation>
    <scope>NUCLEOTIDE SEQUENCE</scope>
    <source>
        <strain evidence="23">VN-18</strain>
    </source>
</reference>
<evidence type="ECO:0000256" key="10">
    <source>
        <dbReference type="ARBA" id="ARBA00022741"/>
    </source>
</evidence>
<evidence type="ECO:0000256" key="4">
    <source>
        <dbReference type="ARBA" id="ARBA00012513"/>
    </source>
</evidence>
<evidence type="ECO:0000256" key="21">
    <source>
        <dbReference type="SAM" id="MobiDB-lite"/>
    </source>
</evidence>
<feature type="compositionally biased region" description="Polar residues" evidence="21">
    <location>
        <begin position="511"/>
        <end position="527"/>
    </location>
</feature>
<dbReference type="Proteomes" id="UP000605970">
    <property type="component" value="Unassembled WGS sequence"/>
</dbReference>
<dbReference type="GO" id="GO:0005634">
    <property type="term" value="C:nucleus"/>
    <property type="evidence" value="ECO:0007669"/>
    <property type="project" value="UniProtKB-SubCell"/>
</dbReference>
<feature type="compositionally biased region" description="Low complexity" evidence="21">
    <location>
        <begin position="380"/>
        <end position="393"/>
    </location>
</feature>
<comment type="similarity">
    <text evidence="3">Belongs to the protein kinase superfamily. CAMK Ser/Thr protein kinase family.</text>
</comment>
<feature type="region of interest" description="Disordered" evidence="21">
    <location>
        <begin position="765"/>
        <end position="786"/>
    </location>
</feature>
<dbReference type="PROSITE" id="PS00108">
    <property type="entry name" value="PROTEIN_KINASE_ST"/>
    <property type="match status" value="1"/>
</dbReference>
<keyword evidence="24" id="KW-1185">Reference proteome</keyword>
<evidence type="ECO:0000256" key="18">
    <source>
        <dbReference type="ARBA" id="ARBA00074971"/>
    </source>
</evidence>
<organism evidence="23 24">
    <name type="scientific">Meloidogyne graminicola</name>
    <dbReference type="NCBI Taxonomy" id="189291"/>
    <lineage>
        <taxon>Eukaryota</taxon>
        <taxon>Metazoa</taxon>
        <taxon>Ecdysozoa</taxon>
        <taxon>Nematoda</taxon>
        <taxon>Chromadorea</taxon>
        <taxon>Rhabditida</taxon>
        <taxon>Tylenchina</taxon>
        <taxon>Tylenchomorpha</taxon>
        <taxon>Tylenchoidea</taxon>
        <taxon>Meloidogynidae</taxon>
        <taxon>Meloidogyninae</taxon>
        <taxon>Meloidogyne</taxon>
    </lineage>
</organism>
<comment type="catalytic activity">
    <reaction evidence="15">
        <text>L-threonyl-[protein] + ATP = O-phospho-L-threonyl-[protein] + ADP + H(+)</text>
        <dbReference type="Rhea" id="RHEA:46608"/>
        <dbReference type="Rhea" id="RHEA-COMP:11060"/>
        <dbReference type="Rhea" id="RHEA-COMP:11605"/>
        <dbReference type="ChEBI" id="CHEBI:15378"/>
        <dbReference type="ChEBI" id="CHEBI:30013"/>
        <dbReference type="ChEBI" id="CHEBI:30616"/>
        <dbReference type="ChEBI" id="CHEBI:61977"/>
        <dbReference type="ChEBI" id="CHEBI:456216"/>
        <dbReference type="EC" id="2.7.11.1"/>
    </reaction>
</comment>
<protein>
    <recommendedName>
        <fullName evidence="18">SNF-related serine/threonine-protein kinase</fullName>
        <ecNumber evidence="4">2.7.11.1</ecNumber>
    </recommendedName>
    <alternativeName>
        <fullName evidence="19">SNF1-related kinase</fullName>
    </alternativeName>
</protein>
<sequence>MTKLRKTNSLHINNTRIAGLYNLEHTIGKGHFAVVKLAKHVFTGEKVAAKVIDKTRLDPVSTSHMMQEVRCMKLVQHPNVVRLYEVIDTQTKLFLILELGDYDMYEWVMRKGYDKGGCKESDAQLYFSQIIQAINYCHKLHVVHRDLKPENVVFFERLGMVKLTDFGFSNLFTPGQQLQTSCGSLAYSAPEILLGDCYDAPAVDVWSLGVILYMLVCGRLPFQESNESETLTRILDCKFSFPEHVSVDCRKLISSMLVRDPSKRATLSEISQNKWVRAGDRGHAEALPLIVKDNLPLCAHTTIIEQMVAGQIGTEEEIISAIERNDYNHLTATYFLLAERVLYCYRQAEANRLMAAAAKEFSSVDENSPDDVQNNTIPGTSNTSTRSRSRSNSWRGPAPRRAYSILKEESEEELSSYLRSSSRQSSRFFNVHSGAAKSSRENASSRASYMAMSRANSNDSFAPVGSSAILEDEIESEEMDEGMGRTIIPSEDENIEKERKESINFSNIKSGVSTTEQQQSNGGNRISTFELPQPSATSTPIFLQRLLAPIHENNRDQSPDIIEQRLKNKSSNSQTYFDGQSDDEIAGISEGGIEEKGTASFYLPKQTRQRTTSSHSVGGRIMSSSGQLPPLPNSPEHSSINNKFRIGSIVGSRNSSTSSFIGGNNNNNRISLTSSTSSNKPLRNATSLELFPSISSTQQNNAGDVNFFSKANISFSRRCLPATSPSTPNPSNNNYYYYSTLWGAPVTLERHANFLNLNTLPSSSNLLKQQRKSSSTTGSSLLRRNSSPSVALLRANSLHSSRDRISPHAIQELLELSRLSGHMRRTASPDGGASSSHLSSRSASPSCISRWKGFPLYSSSPGGGLVMRMLKGGVPPVGTLLSSGGGMRKLSSSPHLLGICEEIEENDFPLESSQNTCDVVVGQDSDCLIGGRRSVTSIDQPFWKNPPIISRNARSASMGLTSMGRLSLGGGSVNNSKTIIGTLNTTANQT</sequence>
<dbReference type="Pfam" id="PF00069">
    <property type="entry name" value="Pkinase"/>
    <property type="match status" value="1"/>
</dbReference>
<dbReference type="InterPro" id="IPR008271">
    <property type="entry name" value="Ser/Thr_kinase_AS"/>
</dbReference>
<accession>A0A8T0A466</accession>
<dbReference type="EMBL" id="JABEBT010000003">
    <property type="protein sequence ID" value="KAF7639733.1"/>
    <property type="molecule type" value="Genomic_DNA"/>
</dbReference>
<dbReference type="GO" id="GO:0004674">
    <property type="term" value="F:protein serine/threonine kinase activity"/>
    <property type="evidence" value="ECO:0007669"/>
    <property type="project" value="UniProtKB-KW"/>
</dbReference>
<comment type="function">
    <text evidence="17">May play a role in hematopoietic cell proliferation or differentiation. Potential mediator of neuronal apoptosis.</text>
</comment>
<evidence type="ECO:0000256" key="20">
    <source>
        <dbReference type="PROSITE-ProRule" id="PRU10141"/>
    </source>
</evidence>
<evidence type="ECO:0000256" key="9">
    <source>
        <dbReference type="ARBA" id="ARBA00022723"/>
    </source>
</evidence>
<dbReference type="SUPFAM" id="SSF56112">
    <property type="entry name" value="Protein kinase-like (PK-like)"/>
    <property type="match status" value="1"/>
</dbReference>
<dbReference type="SMART" id="SM00220">
    <property type="entry name" value="S_TKc"/>
    <property type="match status" value="1"/>
</dbReference>
<evidence type="ECO:0000256" key="8">
    <source>
        <dbReference type="ARBA" id="ARBA00022679"/>
    </source>
</evidence>
<dbReference type="PANTHER" id="PTHR24346:SF45">
    <property type="entry name" value="PROTEIN KINASE DOMAIN-CONTAINING PROTEIN"/>
    <property type="match status" value="1"/>
</dbReference>
<dbReference type="FunFam" id="1.10.510.10:FF:000166">
    <property type="entry name" value="SNF-related serine/threonine-protein kinase"/>
    <property type="match status" value="1"/>
</dbReference>
<keyword evidence="6" id="KW-0723">Serine/threonine-protein kinase</keyword>
<evidence type="ECO:0000256" key="3">
    <source>
        <dbReference type="ARBA" id="ARBA00006692"/>
    </source>
</evidence>
<dbReference type="OrthoDB" id="193931at2759"/>
<evidence type="ECO:0000256" key="13">
    <source>
        <dbReference type="ARBA" id="ARBA00022842"/>
    </source>
</evidence>
<dbReference type="PROSITE" id="PS00107">
    <property type="entry name" value="PROTEIN_KINASE_ATP"/>
    <property type="match status" value="1"/>
</dbReference>
<dbReference type="GO" id="GO:0005524">
    <property type="term" value="F:ATP binding"/>
    <property type="evidence" value="ECO:0007669"/>
    <property type="project" value="UniProtKB-UniRule"/>
</dbReference>
<dbReference type="EC" id="2.7.11.1" evidence="4"/>
<keyword evidence="13" id="KW-0460">Magnesium</keyword>
<comment type="cofactor">
    <cofactor evidence="1">
        <name>Mg(2+)</name>
        <dbReference type="ChEBI" id="CHEBI:18420"/>
    </cofactor>
</comment>
<comment type="subcellular location">
    <subcellularLocation>
        <location evidence="2">Nucleus</location>
    </subcellularLocation>
</comment>
<feature type="domain" description="Protein kinase" evidence="22">
    <location>
        <begin position="21"/>
        <end position="276"/>
    </location>
</feature>
<keyword evidence="10 20" id="KW-0547">Nucleotide-binding</keyword>
<keyword evidence="11 23" id="KW-0418">Kinase</keyword>
<dbReference type="GO" id="GO:0035556">
    <property type="term" value="P:intracellular signal transduction"/>
    <property type="evidence" value="ECO:0007669"/>
    <property type="project" value="TreeGrafter"/>
</dbReference>
<evidence type="ECO:0000256" key="6">
    <source>
        <dbReference type="ARBA" id="ARBA00022527"/>
    </source>
</evidence>
<evidence type="ECO:0000313" key="24">
    <source>
        <dbReference type="Proteomes" id="UP000605970"/>
    </source>
</evidence>
<feature type="compositionally biased region" description="Polar residues" evidence="21">
    <location>
        <begin position="609"/>
        <end position="627"/>
    </location>
</feature>
<evidence type="ECO:0000256" key="2">
    <source>
        <dbReference type="ARBA" id="ARBA00004123"/>
    </source>
</evidence>
<evidence type="ECO:0000256" key="15">
    <source>
        <dbReference type="ARBA" id="ARBA00047899"/>
    </source>
</evidence>